<keyword evidence="4 11" id="KW-0347">Helicase</keyword>
<dbReference type="InterPro" id="IPR027417">
    <property type="entry name" value="P-loop_NTPase"/>
</dbReference>
<keyword evidence="3 11" id="KW-0378">Hydrolase</keyword>
<organism evidence="14 15">
    <name type="scientific">Jutongia huaianensis</name>
    <dbReference type="NCBI Taxonomy" id="2763668"/>
    <lineage>
        <taxon>Bacteria</taxon>
        <taxon>Bacillati</taxon>
        <taxon>Bacillota</taxon>
        <taxon>Clostridia</taxon>
        <taxon>Lachnospirales</taxon>
        <taxon>Lachnospiraceae</taxon>
        <taxon>Jutongia</taxon>
    </lineage>
</organism>
<protein>
    <recommendedName>
        <fullName evidence="9">DNA 3'-5' helicase</fullName>
        <ecNumber evidence="9">5.6.2.4</ecNumber>
    </recommendedName>
</protein>
<evidence type="ECO:0000256" key="10">
    <source>
        <dbReference type="ARBA" id="ARBA00048988"/>
    </source>
</evidence>
<accession>A0ABR7N5T6</accession>
<dbReference type="Pfam" id="PF13361">
    <property type="entry name" value="UvrD_C"/>
    <property type="match status" value="1"/>
</dbReference>
<dbReference type="RefSeq" id="WP_249298457.1">
    <property type="nucleotide sequence ID" value="NZ_JACRSX010000021.1"/>
</dbReference>
<dbReference type="EC" id="5.6.2.4" evidence="9"/>
<dbReference type="Gene3D" id="1.10.486.10">
    <property type="entry name" value="PCRA, domain 4"/>
    <property type="match status" value="1"/>
</dbReference>
<dbReference type="PROSITE" id="PS51198">
    <property type="entry name" value="UVRD_HELICASE_ATP_BIND"/>
    <property type="match status" value="1"/>
</dbReference>
<dbReference type="CDD" id="cd18807">
    <property type="entry name" value="SF1_C_UvrD"/>
    <property type="match status" value="1"/>
</dbReference>
<evidence type="ECO:0000256" key="2">
    <source>
        <dbReference type="ARBA" id="ARBA00022741"/>
    </source>
</evidence>
<evidence type="ECO:0000256" key="1">
    <source>
        <dbReference type="ARBA" id="ARBA00009922"/>
    </source>
</evidence>
<comment type="catalytic activity">
    <reaction evidence="8">
        <text>Couples ATP hydrolysis with the unwinding of duplex DNA by translocating in the 3'-5' direction.</text>
        <dbReference type="EC" id="5.6.2.4"/>
    </reaction>
</comment>
<evidence type="ECO:0000259" key="12">
    <source>
        <dbReference type="PROSITE" id="PS51198"/>
    </source>
</evidence>
<dbReference type="PANTHER" id="PTHR11070">
    <property type="entry name" value="UVRD / RECB / PCRA DNA HELICASE FAMILY MEMBER"/>
    <property type="match status" value="1"/>
</dbReference>
<comment type="catalytic activity">
    <reaction evidence="10">
        <text>ATP + H2O = ADP + phosphate + H(+)</text>
        <dbReference type="Rhea" id="RHEA:13065"/>
        <dbReference type="ChEBI" id="CHEBI:15377"/>
        <dbReference type="ChEBI" id="CHEBI:15378"/>
        <dbReference type="ChEBI" id="CHEBI:30616"/>
        <dbReference type="ChEBI" id="CHEBI:43474"/>
        <dbReference type="ChEBI" id="CHEBI:456216"/>
        <dbReference type="EC" id="5.6.2.4"/>
    </reaction>
</comment>
<evidence type="ECO:0000259" key="13">
    <source>
        <dbReference type="PROSITE" id="PS51217"/>
    </source>
</evidence>
<dbReference type="SUPFAM" id="SSF52540">
    <property type="entry name" value="P-loop containing nucleoside triphosphate hydrolases"/>
    <property type="match status" value="1"/>
</dbReference>
<evidence type="ECO:0000313" key="15">
    <source>
        <dbReference type="Proteomes" id="UP000606193"/>
    </source>
</evidence>
<dbReference type="EMBL" id="JACRSX010000021">
    <property type="protein sequence ID" value="MBC8563392.1"/>
    <property type="molecule type" value="Genomic_DNA"/>
</dbReference>
<evidence type="ECO:0000313" key="14">
    <source>
        <dbReference type="EMBL" id="MBC8563392.1"/>
    </source>
</evidence>
<dbReference type="InterPro" id="IPR014016">
    <property type="entry name" value="UvrD-like_ATP-bd"/>
</dbReference>
<evidence type="ECO:0000256" key="6">
    <source>
        <dbReference type="ARBA" id="ARBA00023125"/>
    </source>
</evidence>
<evidence type="ECO:0000256" key="9">
    <source>
        <dbReference type="ARBA" id="ARBA00034808"/>
    </source>
</evidence>
<evidence type="ECO:0000256" key="7">
    <source>
        <dbReference type="ARBA" id="ARBA00023235"/>
    </source>
</evidence>
<dbReference type="Proteomes" id="UP000606193">
    <property type="component" value="Unassembled WGS sequence"/>
</dbReference>
<evidence type="ECO:0000256" key="11">
    <source>
        <dbReference type="PROSITE-ProRule" id="PRU00560"/>
    </source>
</evidence>
<dbReference type="Pfam" id="PF00580">
    <property type="entry name" value="UvrD-helicase"/>
    <property type="match status" value="1"/>
</dbReference>
<evidence type="ECO:0000256" key="3">
    <source>
        <dbReference type="ARBA" id="ARBA00022801"/>
    </source>
</evidence>
<reference evidence="14 15" key="1">
    <citation type="submission" date="2020-08" db="EMBL/GenBank/DDBJ databases">
        <title>Genome public.</title>
        <authorList>
            <person name="Liu C."/>
            <person name="Sun Q."/>
        </authorList>
    </citation>
    <scope>NUCLEOTIDE SEQUENCE [LARGE SCALE GENOMIC DNA]</scope>
    <source>
        <strain evidence="14 15">NSJ-37</strain>
    </source>
</reference>
<comment type="similarity">
    <text evidence="1">Belongs to the helicase family. UvrD subfamily.</text>
</comment>
<keyword evidence="2 11" id="KW-0547">Nucleotide-binding</keyword>
<proteinExistence type="inferred from homology"/>
<feature type="binding site" evidence="11">
    <location>
        <begin position="22"/>
        <end position="29"/>
    </location>
    <ligand>
        <name>ATP</name>
        <dbReference type="ChEBI" id="CHEBI:30616"/>
    </ligand>
</feature>
<dbReference type="PANTHER" id="PTHR11070:SF2">
    <property type="entry name" value="ATP-DEPENDENT DNA HELICASE SRS2"/>
    <property type="match status" value="1"/>
</dbReference>
<dbReference type="InterPro" id="IPR013986">
    <property type="entry name" value="DExx_box_DNA_helicase_dom_sf"/>
</dbReference>
<evidence type="ECO:0000256" key="5">
    <source>
        <dbReference type="ARBA" id="ARBA00022840"/>
    </source>
</evidence>
<sequence>MELNDAQKKAVSHFEGPMMVLAGPGSGKTRVITHRVRFLIEEKGVNPSNILVITFTKAAAVEMRERYRQMAPAYSAPVSFSTFHSIFFTILKHAYHYKASNIIREDMRRQLLKEIVDETDIEIQDENEFLNDLGSEISRVKGGRMDLAHYYSPNCPGDTFRRIYEKYQNGLARKRLLDFDDMLVYCYELLDQRPDIRRMWQRQFPYILIDEFQDINQVQYDVVRLLAQPHNNLFIVGDDDQSIYGFRGARPDIMQSFVKEYSPEICKLNINYRSKGEIIALAGRVIGHNKNRLAKKIIGTEKDFVAGSAVRVQEFQGMTEQNEKIREEILSYRNQKIPYREMAVLFRTNTQARAISAKLKEYNIPFVMKEMVPNLYDHWIVRDILTYIRVAMGNRERANVLRIINRPKRYVHRNALTEPYIDLKELELFYEDKDWMVDRIVNLRADLGLIADMRPYAAVNFIRRGVGYDDYIQEYAEYRGIRAADMYEILDELQEASKGFKDFEEWFEYIRSYGEELKKQSEKSRQSDNGQPEDAVMLMTMHGSKGLEFECVFLPDVNEGITPYNKAVLTEDIEEERRMFYVAMTRAKSHLHIYYLKERFSKEVSVSRFVGEMLGTPGTEAVVSSAAASSRISFKRKR</sequence>
<gene>
    <name evidence="14" type="ORF">H8704_12305</name>
</gene>
<dbReference type="PROSITE" id="PS51217">
    <property type="entry name" value="UVRD_HELICASE_CTER"/>
    <property type="match status" value="1"/>
</dbReference>
<name>A0ABR7N5T6_9FIRM</name>
<feature type="domain" description="UvrD-like helicase C-terminal" evidence="13">
    <location>
        <begin position="276"/>
        <end position="546"/>
    </location>
</feature>
<keyword evidence="15" id="KW-1185">Reference proteome</keyword>
<keyword evidence="6" id="KW-0238">DNA-binding</keyword>
<evidence type="ECO:0000256" key="8">
    <source>
        <dbReference type="ARBA" id="ARBA00034617"/>
    </source>
</evidence>
<comment type="caution">
    <text evidence="14">The sequence shown here is derived from an EMBL/GenBank/DDBJ whole genome shotgun (WGS) entry which is preliminary data.</text>
</comment>
<keyword evidence="5 11" id="KW-0067">ATP-binding</keyword>
<evidence type="ECO:0000256" key="4">
    <source>
        <dbReference type="ARBA" id="ARBA00022806"/>
    </source>
</evidence>
<feature type="domain" description="UvrD-like helicase ATP-binding" evidence="12">
    <location>
        <begin position="1"/>
        <end position="275"/>
    </location>
</feature>
<dbReference type="InterPro" id="IPR014017">
    <property type="entry name" value="DNA_helicase_UvrD-like_C"/>
</dbReference>
<keyword evidence="7" id="KW-0413">Isomerase</keyword>
<dbReference type="GO" id="GO:0004386">
    <property type="term" value="F:helicase activity"/>
    <property type="evidence" value="ECO:0007669"/>
    <property type="project" value="UniProtKB-KW"/>
</dbReference>
<dbReference type="InterPro" id="IPR000212">
    <property type="entry name" value="DNA_helicase_UvrD/REP"/>
</dbReference>
<dbReference type="Gene3D" id="1.10.10.160">
    <property type="match status" value="1"/>
</dbReference>
<dbReference type="Gene3D" id="3.40.50.300">
    <property type="entry name" value="P-loop containing nucleotide triphosphate hydrolases"/>
    <property type="match status" value="2"/>
</dbReference>
<dbReference type="CDD" id="cd17932">
    <property type="entry name" value="DEXQc_UvrD"/>
    <property type="match status" value="1"/>
</dbReference>